<evidence type="ECO:0000256" key="1">
    <source>
        <dbReference type="SAM" id="Phobius"/>
    </source>
</evidence>
<name>A0AAP0FWF5_9ASPA</name>
<dbReference type="Proteomes" id="UP001418222">
    <property type="component" value="Unassembled WGS sequence"/>
</dbReference>
<keyword evidence="1" id="KW-0812">Transmembrane</keyword>
<organism evidence="3 4">
    <name type="scientific">Platanthera zijinensis</name>
    <dbReference type="NCBI Taxonomy" id="2320716"/>
    <lineage>
        <taxon>Eukaryota</taxon>
        <taxon>Viridiplantae</taxon>
        <taxon>Streptophyta</taxon>
        <taxon>Embryophyta</taxon>
        <taxon>Tracheophyta</taxon>
        <taxon>Spermatophyta</taxon>
        <taxon>Magnoliopsida</taxon>
        <taxon>Liliopsida</taxon>
        <taxon>Asparagales</taxon>
        <taxon>Orchidaceae</taxon>
        <taxon>Orchidoideae</taxon>
        <taxon>Orchideae</taxon>
        <taxon>Orchidinae</taxon>
        <taxon>Platanthera</taxon>
    </lineage>
</organism>
<evidence type="ECO:0000259" key="2">
    <source>
        <dbReference type="Pfam" id="PF13963"/>
    </source>
</evidence>
<dbReference type="EMBL" id="JBBWWQ010000019">
    <property type="protein sequence ID" value="KAK8919188.1"/>
    <property type="molecule type" value="Genomic_DNA"/>
</dbReference>
<dbReference type="Pfam" id="PF13963">
    <property type="entry name" value="Transpos_assoc"/>
    <property type="match status" value="1"/>
</dbReference>
<dbReference type="Pfam" id="PF02992">
    <property type="entry name" value="Transposase_21"/>
    <property type="match status" value="1"/>
</dbReference>
<keyword evidence="1" id="KW-0472">Membrane</keyword>
<dbReference type="Pfam" id="PF03004">
    <property type="entry name" value="Transposase_24"/>
    <property type="match status" value="1"/>
</dbReference>
<comment type="caution">
    <text evidence="3">The sequence shown here is derived from an EMBL/GenBank/DDBJ whole genome shotgun (WGS) entry which is preliminary data.</text>
</comment>
<proteinExistence type="predicted"/>
<dbReference type="InterPro" id="IPR004242">
    <property type="entry name" value="Transposase_21"/>
</dbReference>
<protein>
    <submittedName>
        <fullName evidence="3">DNA ligase 4</fullName>
    </submittedName>
</protein>
<dbReference type="Gene3D" id="3.30.470.30">
    <property type="entry name" value="DNA ligase/mRNA capping enzyme"/>
    <property type="match status" value="1"/>
</dbReference>
<accession>A0AAP0FWF5</accession>
<dbReference type="GO" id="GO:0016874">
    <property type="term" value="F:ligase activity"/>
    <property type="evidence" value="ECO:0007669"/>
    <property type="project" value="UniProtKB-KW"/>
</dbReference>
<feature type="transmembrane region" description="Helical" evidence="1">
    <location>
        <begin position="106"/>
        <end position="132"/>
    </location>
</feature>
<keyword evidence="1" id="KW-1133">Transmembrane helix</keyword>
<reference evidence="3 4" key="1">
    <citation type="journal article" date="2022" name="Nat. Plants">
        <title>Genomes of leafy and leafless Platanthera orchids illuminate the evolution of mycoheterotrophy.</title>
        <authorList>
            <person name="Li M.H."/>
            <person name="Liu K.W."/>
            <person name="Li Z."/>
            <person name="Lu H.C."/>
            <person name="Ye Q.L."/>
            <person name="Zhang D."/>
            <person name="Wang J.Y."/>
            <person name="Li Y.F."/>
            <person name="Zhong Z.M."/>
            <person name="Liu X."/>
            <person name="Yu X."/>
            <person name="Liu D.K."/>
            <person name="Tu X.D."/>
            <person name="Liu B."/>
            <person name="Hao Y."/>
            <person name="Liao X.Y."/>
            <person name="Jiang Y.T."/>
            <person name="Sun W.H."/>
            <person name="Chen J."/>
            <person name="Chen Y.Q."/>
            <person name="Ai Y."/>
            <person name="Zhai J.W."/>
            <person name="Wu S.S."/>
            <person name="Zhou Z."/>
            <person name="Hsiao Y.Y."/>
            <person name="Wu W.L."/>
            <person name="Chen Y.Y."/>
            <person name="Lin Y.F."/>
            <person name="Hsu J.L."/>
            <person name="Li C.Y."/>
            <person name="Wang Z.W."/>
            <person name="Zhao X."/>
            <person name="Zhong W.Y."/>
            <person name="Ma X.K."/>
            <person name="Ma L."/>
            <person name="Huang J."/>
            <person name="Chen G.Z."/>
            <person name="Huang M.Z."/>
            <person name="Huang L."/>
            <person name="Peng D.H."/>
            <person name="Luo Y.B."/>
            <person name="Zou S.Q."/>
            <person name="Chen S.P."/>
            <person name="Lan S."/>
            <person name="Tsai W.C."/>
            <person name="Van de Peer Y."/>
            <person name="Liu Z.J."/>
        </authorList>
    </citation>
    <scope>NUCLEOTIDE SEQUENCE [LARGE SCALE GENOMIC DNA]</scope>
    <source>
        <strain evidence="3">Lor287</strain>
    </source>
</reference>
<sequence>MLKRVQPDGIIKKEKPQGSFFPPDHSLHDIRAGEIHVDLKARPCSPLSRSGCSVAPPSIAKPDPVLSLLCRSPSLSTTKPVAPEIPMRCFVGHCLLRRLLHFSGGFFHYLLSWRSLSIAFWMACGLLLPVVVPHRPHFLFSLVIVPMVDKLKGITASEGVVDQPKYNGGGNSNMDFNQCVTHIKLHGRNYLLWAQAMRIFIGSRRRLDFLTGSKPTSSKTDPQYEKWEGENLTVINWLVNSMEPKIASHFLFCQAVKKMWELIERNYSKKDLYSTIQTIEDYKTELMQRRVFEMLFGLPPELEFQRVQMLGRDFVSDLETVTTTFLVLSNTLFATVRKIDLPPARASFSPAIRARTLPSILSIFRIGVVRALSSVVHCWAGPTVLKLCPRFFYYTVSSHFLLFSPSFLFIDDGFHVKGVLCKGLYEGEEILCPCPICCNEVWGKRDTVFDHLISKGFVKGYKDWIYHGEEIKCTNLDQDTNVNVSSDDIDGLLSETFKDAVQEDGHEKDETCHVCGESRWIVYPEVNCESEVFKKSQKVSAKVLRHFPLIPRLKRLYTCSKMTDLMRWHAEERSKDGKLRHPADGQAWKDFDVNHPDFALETRNVRLGLASDGFNPFGNMSLSHSTWPVVLTIYNYPPNLCLKPENFMMSLLIPGPRSPGNAIDVYLQPLIEELQILWDVGVETYDVSKNQTFLMRAALLWTVSDYPAYAMLSVERCVIWAIGLFWTRIMRGDLIKFLLMERQNQIKQEKADVLHRSLRRNTTNKEQEVNDKFDQNKVQQPVPIITTVSQECNNVDESLNDKVKRNKRCPSMLIDEFVEVHGVSHEGGNLNVSVKVNQIQGQSSGIIESLQLDKDSQEGIVAQPNKEDGQAIKITRGKTMCKNIHARTLEDREEVAINEEGQPVGPTDSVVSDLSLFLGTLARNSTFCPLIYTSWKAMPNENIERVWNYTKSKFILPDEANNWVKITVRDAWRRYKHIIKKNHFLKYSNMTDRLKNRPVKVPEAQFKKLCHFWSLENIKSISERNTQSTTIQKWRHRMGPKTFAVVREKMRLKEKKDPTQAEIFIETRKGSKGKELDLETNNAIDHIMNNEETNAEAFQAVFGKEHPGSMRCFGKGVTQTSLKQKEEIVALRKIHSEEVLLLNEKMHNMENSLNKLKGVLKTMLQQSNPAGIDIESLEDMLGSSPGDANSAQKYPMEVPATQLHGSSAANPPSAAGAAMKLDRCILDGEMLVWDTSSNRFAEFGSNQEIAKAAMQGLQGDRQVPYLLLYEMPNSLLYPLNPHSGFITSILHVKSSKMFGAQEHEFCRMAKKIYISTFEEAKRISPKVKVKAIDLIFYLYGNGATIHGGSIGLHLLQFYWTAAIAVLLDAAAAVLLDCSCCSLLHCSCYSSIGTTTYHFVINFSSWNAIIEEGLECDGGGRADVGICGFSY</sequence>
<dbReference type="InterPro" id="IPR029480">
    <property type="entry name" value="Transpos_assoc"/>
</dbReference>
<evidence type="ECO:0000313" key="4">
    <source>
        <dbReference type="Proteomes" id="UP001418222"/>
    </source>
</evidence>
<dbReference type="PANTHER" id="PTHR10775">
    <property type="entry name" value="OS08G0208400 PROTEIN"/>
    <property type="match status" value="1"/>
</dbReference>
<evidence type="ECO:0000313" key="3">
    <source>
        <dbReference type="EMBL" id="KAK8919188.1"/>
    </source>
</evidence>
<keyword evidence="3" id="KW-0436">Ligase</keyword>
<dbReference type="PANTHER" id="PTHR10775:SF190">
    <property type="entry name" value="TNP2-LIKE TRANSPOSON PROTEIN"/>
    <property type="match status" value="1"/>
</dbReference>
<keyword evidence="4" id="KW-1185">Reference proteome</keyword>
<feature type="domain" description="Transposase-associated" evidence="2">
    <location>
        <begin position="425"/>
        <end position="469"/>
    </location>
</feature>
<gene>
    <name evidence="3" type="primary">LIG4</name>
    <name evidence="3" type="ORF">KSP39_PZI021548</name>
</gene>
<dbReference type="InterPro" id="IPR004252">
    <property type="entry name" value="Probable_transposase_24"/>
</dbReference>